<dbReference type="Proteomes" id="UP000316726">
    <property type="component" value="Chromosome 1"/>
</dbReference>
<keyword evidence="3" id="KW-1185">Reference proteome</keyword>
<evidence type="ECO:0000256" key="1">
    <source>
        <dbReference type="RuleBase" id="RU000487"/>
    </source>
</evidence>
<name>A0A5B8MDQ0_9CHLO</name>
<dbReference type="Pfam" id="PF00022">
    <property type="entry name" value="Actin"/>
    <property type="match status" value="2"/>
</dbReference>
<dbReference type="AlphaFoldDB" id="A0A5B8MDQ0"/>
<dbReference type="OrthoDB" id="74201at2759"/>
<dbReference type="Gene3D" id="3.30.420.40">
    <property type="match status" value="2"/>
</dbReference>
<protein>
    <submittedName>
        <fullName evidence="2">Actin-related protein</fullName>
    </submittedName>
</protein>
<dbReference type="EMBL" id="CP031034">
    <property type="protein sequence ID" value="QDZ18294.1"/>
    <property type="molecule type" value="Genomic_DNA"/>
</dbReference>
<gene>
    <name evidence="2" type="ORF">A3770_01p08120</name>
</gene>
<dbReference type="Gene3D" id="3.90.640.10">
    <property type="entry name" value="Actin, Chain A, domain 4"/>
    <property type="match status" value="1"/>
</dbReference>
<dbReference type="InterPro" id="IPR043129">
    <property type="entry name" value="ATPase_NBD"/>
</dbReference>
<proteinExistence type="inferred from homology"/>
<dbReference type="PRINTS" id="PR00190">
    <property type="entry name" value="ACTIN"/>
</dbReference>
<dbReference type="InterPro" id="IPR004000">
    <property type="entry name" value="Actin"/>
</dbReference>
<accession>A0A5B8MDQ0</accession>
<evidence type="ECO:0000313" key="3">
    <source>
        <dbReference type="Proteomes" id="UP000316726"/>
    </source>
</evidence>
<dbReference type="PANTHER" id="PTHR11937">
    <property type="entry name" value="ACTIN"/>
    <property type="match status" value="1"/>
</dbReference>
<reference evidence="2 3" key="1">
    <citation type="submission" date="2018-07" db="EMBL/GenBank/DDBJ databases">
        <title>The complete nuclear genome of the prasinophyte Chloropicon primus (CCMP1205).</title>
        <authorList>
            <person name="Pombert J.-F."/>
            <person name="Otis C."/>
            <person name="Turmel M."/>
            <person name="Lemieux C."/>
        </authorList>
    </citation>
    <scope>NUCLEOTIDE SEQUENCE [LARGE SCALE GENOMIC DNA]</scope>
    <source>
        <strain evidence="2 3">CCMP1205</strain>
    </source>
</reference>
<dbReference type="SUPFAM" id="SSF53067">
    <property type="entry name" value="Actin-like ATPase domain"/>
    <property type="match status" value="2"/>
</dbReference>
<dbReference type="SMART" id="SM00268">
    <property type="entry name" value="ACTIN"/>
    <property type="match status" value="1"/>
</dbReference>
<comment type="similarity">
    <text evidence="1">Belongs to the actin family.</text>
</comment>
<dbReference type="STRING" id="1764295.A0A5B8MDQ0"/>
<evidence type="ECO:0000313" key="2">
    <source>
        <dbReference type="EMBL" id="QDZ18294.1"/>
    </source>
</evidence>
<organism evidence="2 3">
    <name type="scientific">Chloropicon primus</name>
    <dbReference type="NCBI Taxonomy" id="1764295"/>
    <lineage>
        <taxon>Eukaryota</taxon>
        <taxon>Viridiplantae</taxon>
        <taxon>Chlorophyta</taxon>
        <taxon>Chloropicophyceae</taxon>
        <taxon>Chloropicales</taxon>
        <taxon>Chloropicaceae</taxon>
        <taxon>Chloropicon</taxon>
    </lineage>
</organism>
<sequence>MGDRTAILDHGSWSIKAGHAHSPLSVESDLPLLVTPTRVRVYDVSTKGKADAVMEEAEGGGMAGGEEAEEGKGEYAELGPIQDGVICDWDSMEVLWHYILYEQLGWEKGEEETVLISERVLSSSKLQRELMTQIMFEKFNTKGVYMADQARLSLGSYGKVSGCVVDIGHGKMGVSCVVDGQLQQPSSESLLFGGEEFTQFLREAVQRRNGRQYTEKNLADLKHDCMEVCSSAQAYLSECESREEREHDLPDGTTIKVGKEFVQAGEMCFQPHRFGYKCMSLVDVIQTSISHTSIADLNMKRLLTESVLITGCGSVVKGLEQRVQTELRKLFPPSYNPSILRRPEYMPVTVPMHSAWVGGFIEAKLAFSQNQHITKYDYDEYGPSIVHRKTFL</sequence>